<dbReference type="GO" id="GO:0016971">
    <property type="term" value="F:flavin-dependent sulfhydryl oxidase activity"/>
    <property type="evidence" value="ECO:0007669"/>
    <property type="project" value="InterPro"/>
</dbReference>
<dbReference type="GO" id="GO:0006457">
    <property type="term" value="P:protein folding"/>
    <property type="evidence" value="ECO:0007669"/>
    <property type="project" value="TreeGrafter"/>
</dbReference>
<evidence type="ECO:0000256" key="8">
    <source>
        <dbReference type="ARBA" id="ARBA00023180"/>
    </source>
</evidence>
<evidence type="ECO:0000256" key="7">
    <source>
        <dbReference type="ARBA" id="ARBA00023157"/>
    </source>
</evidence>
<evidence type="ECO:0000256" key="2">
    <source>
        <dbReference type="ARBA" id="ARBA00006041"/>
    </source>
</evidence>
<evidence type="ECO:0000256" key="3">
    <source>
        <dbReference type="ARBA" id="ARBA00022630"/>
    </source>
</evidence>
<feature type="transmembrane region" description="Helical" evidence="10">
    <location>
        <begin position="632"/>
        <end position="651"/>
    </location>
</feature>
<organism evidence="14 15">
    <name type="scientific">Petrolisthes cinctipes</name>
    <name type="common">Flat porcelain crab</name>
    <dbReference type="NCBI Taxonomy" id="88211"/>
    <lineage>
        <taxon>Eukaryota</taxon>
        <taxon>Metazoa</taxon>
        <taxon>Ecdysozoa</taxon>
        <taxon>Arthropoda</taxon>
        <taxon>Crustacea</taxon>
        <taxon>Multicrustacea</taxon>
        <taxon>Malacostraca</taxon>
        <taxon>Eumalacostraca</taxon>
        <taxon>Eucarida</taxon>
        <taxon>Decapoda</taxon>
        <taxon>Pleocyemata</taxon>
        <taxon>Anomura</taxon>
        <taxon>Galatheoidea</taxon>
        <taxon>Porcellanidae</taxon>
        <taxon>Petrolisthes</taxon>
    </lineage>
</organism>
<dbReference type="InterPro" id="IPR013766">
    <property type="entry name" value="Thioredoxin_domain"/>
</dbReference>
<evidence type="ECO:0000313" key="15">
    <source>
        <dbReference type="Proteomes" id="UP001286313"/>
    </source>
</evidence>
<evidence type="ECO:0000256" key="10">
    <source>
        <dbReference type="RuleBase" id="RU371123"/>
    </source>
</evidence>
<evidence type="ECO:0000256" key="5">
    <source>
        <dbReference type="ARBA" id="ARBA00022827"/>
    </source>
</evidence>
<keyword evidence="6 10" id="KW-0560">Oxidoreductase</keyword>
<evidence type="ECO:0000259" key="12">
    <source>
        <dbReference type="PROSITE" id="PS51324"/>
    </source>
</evidence>
<evidence type="ECO:0000256" key="1">
    <source>
        <dbReference type="ARBA" id="ARBA00001974"/>
    </source>
</evidence>
<dbReference type="Gene3D" id="1.20.120.310">
    <property type="entry name" value="ERV/ALR sulfhydryl oxidase domain"/>
    <property type="match status" value="1"/>
</dbReference>
<dbReference type="InterPro" id="IPR017905">
    <property type="entry name" value="ERV/ALR_sulphydryl_oxidase"/>
</dbReference>
<dbReference type="InterPro" id="IPR042568">
    <property type="entry name" value="QSOX_FAD-bd_sf"/>
</dbReference>
<dbReference type="GO" id="GO:0003756">
    <property type="term" value="F:protein disulfide isomerase activity"/>
    <property type="evidence" value="ECO:0007669"/>
    <property type="project" value="TreeGrafter"/>
</dbReference>
<dbReference type="InterPro" id="IPR040986">
    <property type="entry name" value="QSOX_FAD-bd_dom"/>
</dbReference>
<gene>
    <name evidence="14" type="ORF">Pcinc_032755</name>
</gene>
<dbReference type="PROSITE" id="PS51352">
    <property type="entry name" value="THIOREDOXIN_2"/>
    <property type="match status" value="1"/>
</dbReference>
<keyword evidence="7" id="KW-1015">Disulfide bond</keyword>
<feature type="domain" description="Thioredoxin" evidence="13">
    <location>
        <begin position="15"/>
        <end position="148"/>
    </location>
</feature>
<dbReference type="SUPFAM" id="SSF52833">
    <property type="entry name" value="Thioredoxin-like"/>
    <property type="match status" value="1"/>
</dbReference>
<evidence type="ECO:0000313" key="14">
    <source>
        <dbReference type="EMBL" id="KAK3861244.1"/>
    </source>
</evidence>
<dbReference type="SUPFAM" id="SSF69000">
    <property type="entry name" value="FAD-dependent thiol oxidase"/>
    <property type="match status" value="1"/>
</dbReference>
<keyword evidence="3 10" id="KW-0285">Flavoprotein</keyword>
<dbReference type="FunFam" id="1.20.120.310:FF:000001">
    <property type="entry name" value="Sulfhydryl oxidase"/>
    <property type="match status" value="1"/>
</dbReference>
<dbReference type="AlphaFoldDB" id="A0AAE1ETQ2"/>
<dbReference type="EMBL" id="JAWQEG010004522">
    <property type="protein sequence ID" value="KAK3861244.1"/>
    <property type="molecule type" value="Genomic_DNA"/>
</dbReference>
<dbReference type="CDD" id="cd02992">
    <property type="entry name" value="PDI_a_QSOX"/>
    <property type="match status" value="1"/>
</dbReference>
<dbReference type="Proteomes" id="UP001286313">
    <property type="component" value="Unassembled WGS sequence"/>
</dbReference>
<dbReference type="InterPro" id="IPR039798">
    <property type="entry name" value="Sulfhydryl_oxidase"/>
</dbReference>
<evidence type="ECO:0000256" key="9">
    <source>
        <dbReference type="ARBA" id="ARBA00048864"/>
    </source>
</evidence>
<dbReference type="InterPro" id="IPR036774">
    <property type="entry name" value="ERV/ALR_sulphydryl_oxid_sf"/>
</dbReference>
<comment type="similarity">
    <text evidence="2">Belongs to the quiescin-sulfhydryl oxidase (QSOX) family.</text>
</comment>
<dbReference type="InterPro" id="IPR036249">
    <property type="entry name" value="Thioredoxin-like_sf"/>
</dbReference>
<dbReference type="Pfam" id="PF00085">
    <property type="entry name" value="Thioredoxin"/>
    <property type="match status" value="1"/>
</dbReference>
<keyword evidence="10" id="KW-1133">Transmembrane helix</keyword>
<dbReference type="FunFam" id="3.40.30.10:FF:000073">
    <property type="entry name" value="Sulfhydryl oxidase"/>
    <property type="match status" value="1"/>
</dbReference>
<comment type="caution">
    <text evidence="10">Lacks conserved residue(s) required for the propagation of feature annotation.</text>
</comment>
<reference evidence="14" key="1">
    <citation type="submission" date="2023-10" db="EMBL/GenBank/DDBJ databases">
        <title>Genome assemblies of two species of porcelain crab, Petrolisthes cinctipes and Petrolisthes manimaculis (Anomura: Porcellanidae).</title>
        <authorList>
            <person name="Angst P."/>
        </authorList>
    </citation>
    <scope>NUCLEOTIDE SEQUENCE</scope>
    <source>
        <strain evidence="14">PB745_01</strain>
        <tissue evidence="14">Gill</tissue>
    </source>
</reference>
<keyword evidence="5 10" id="KW-0274">FAD</keyword>
<dbReference type="PANTHER" id="PTHR22897:SF8">
    <property type="entry name" value="SULFHYDRYL OXIDASE"/>
    <property type="match status" value="1"/>
</dbReference>
<evidence type="ECO:0000256" key="11">
    <source>
        <dbReference type="SAM" id="MobiDB-lite"/>
    </source>
</evidence>
<dbReference type="GO" id="GO:0000139">
    <property type="term" value="C:Golgi membrane"/>
    <property type="evidence" value="ECO:0007669"/>
    <property type="project" value="TreeGrafter"/>
</dbReference>
<dbReference type="Pfam" id="PF04777">
    <property type="entry name" value="Evr1_Alr"/>
    <property type="match status" value="1"/>
</dbReference>
<keyword evidence="4" id="KW-0732">Signal</keyword>
<keyword evidence="10" id="KW-0812">Transmembrane</keyword>
<comment type="catalytic activity">
    <reaction evidence="9 10">
        <text>2 R'C(R)SH + O2 = R'C(R)S-S(R)CR' + H2O2</text>
        <dbReference type="Rhea" id="RHEA:17357"/>
        <dbReference type="ChEBI" id="CHEBI:15379"/>
        <dbReference type="ChEBI" id="CHEBI:16240"/>
        <dbReference type="ChEBI" id="CHEBI:16520"/>
        <dbReference type="ChEBI" id="CHEBI:17412"/>
        <dbReference type="EC" id="1.8.3.2"/>
    </reaction>
</comment>
<sequence length="682" mass="76807">MEVGRALFILLCLNFTPCFLLTSAALYNNSDTVVILDVTNFTSIVHNTENAWIIEFYNSWCGHCISFAPIWKEFGKDVKAWEHTVKVGVVDCSVDENMPLCREYEIMAYPTIKMFRSKIGPGDMGIDLHNKALSVADLSTSLVDFLIEKQKAKNGSSSWVNLQPFQGSLADLWREAPSTVEHAVIIVDHPVKHNVAAETILDLGGYSSVLMRYKQVTETGGGTTQPSLITSNRAGTEEVIALRDRTRRAVTHLLMQKFGLNWGMLPYKSGILGGGKLKTGSQRDEMEGAGDGQPEEINSDKLNYEDDLPDTAFTEVVKDDQVFMVDIENAVSYAVRHEVAQHKIITGEALTALLDFLDVLVRYLPARPPVHNFLSKLHTFVLNSGDTLDGQAFEDTVISLQNKEGSVLPSHQPWIGCQGSEPKYRGYPCGLWTTFHALTVNAVLQDGSKKYYNPKKPLQAIHGFVKHFFSCSHCSQHFQAMYALDAESYVNVADDGILWLWKGHNKVNNRIKGDESEDPKHPKQQFPPKSFCPSCWEGDDKFKESAVLAYLKNIYAKGALSFKGTQSFETEPVKNRQAKVMQELERRKRERNPSAQRLIGDQKQLNTISEKQNVRVYNGNWSFNTTDISLCVFLYAVSTVIIMSVYCMVLIRRKLRRRKFIEAYKLPSNAARQQLESPTGYQ</sequence>
<dbReference type="FunFam" id="1.20.120.1960:FF:000001">
    <property type="entry name" value="Sulfhydryl oxidase"/>
    <property type="match status" value="1"/>
</dbReference>
<comment type="caution">
    <text evidence="14">The sequence shown here is derived from an EMBL/GenBank/DDBJ whole genome shotgun (WGS) entry which is preliminary data.</text>
</comment>
<dbReference type="Gene3D" id="3.40.30.10">
    <property type="entry name" value="Glutaredoxin"/>
    <property type="match status" value="1"/>
</dbReference>
<dbReference type="EC" id="1.8.3.2" evidence="10"/>
<evidence type="ECO:0000256" key="6">
    <source>
        <dbReference type="ARBA" id="ARBA00023002"/>
    </source>
</evidence>
<evidence type="ECO:0000259" key="13">
    <source>
        <dbReference type="PROSITE" id="PS51352"/>
    </source>
</evidence>
<dbReference type="Pfam" id="PF18371">
    <property type="entry name" value="FAD_SOX"/>
    <property type="match status" value="1"/>
</dbReference>
<proteinExistence type="inferred from homology"/>
<dbReference type="Gene3D" id="1.20.120.1960">
    <property type="entry name" value="QSOX sulfhydryl oxidase domain"/>
    <property type="match status" value="1"/>
</dbReference>
<dbReference type="PANTHER" id="PTHR22897">
    <property type="entry name" value="QUIESCIN Q6-RELATED SULFHYDRYL OXIDASE"/>
    <property type="match status" value="1"/>
</dbReference>
<comment type="cofactor">
    <cofactor evidence="1 10">
        <name>FAD</name>
        <dbReference type="ChEBI" id="CHEBI:57692"/>
    </cofactor>
</comment>
<keyword evidence="10" id="KW-0472">Membrane</keyword>
<feature type="region of interest" description="Disordered" evidence="11">
    <location>
        <begin position="276"/>
        <end position="302"/>
    </location>
</feature>
<keyword evidence="15" id="KW-1185">Reference proteome</keyword>
<feature type="transmembrane region" description="Helical" evidence="10">
    <location>
        <begin position="7"/>
        <end position="27"/>
    </location>
</feature>
<evidence type="ECO:0000256" key="4">
    <source>
        <dbReference type="ARBA" id="ARBA00022729"/>
    </source>
</evidence>
<protein>
    <recommendedName>
        <fullName evidence="10">Sulfhydryl oxidase</fullName>
        <ecNumber evidence="10">1.8.3.2</ecNumber>
    </recommendedName>
</protein>
<keyword evidence="8" id="KW-0325">Glycoprotein</keyword>
<name>A0AAE1ETQ2_PETCI</name>
<dbReference type="GO" id="GO:0005615">
    <property type="term" value="C:extracellular space"/>
    <property type="evidence" value="ECO:0007669"/>
    <property type="project" value="TreeGrafter"/>
</dbReference>
<dbReference type="PROSITE" id="PS51324">
    <property type="entry name" value="ERV_ALR"/>
    <property type="match status" value="1"/>
</dbReference>
<feature type="domain" description="ERV/ALR sulfhydryl oxidase" evidence="12">
    <location>
        <begin position="420"/>
        <end position="526"/>
    </location>
</feature>
<accession>A0AAE1ETQ2</accession>